<comment type="subunit">
    <text evidence="1">Self-associates forming complexes of several hundred monomers.</text>
</comment>
<evidence type="ECO:0000256" key="1">
    <source>
        <dbReference type="ARBA" id="ARBA00011764"/>
    </source>
</evidence>
<comment type="caution">
    <text evidence="7">The sequence shown here is derived from an EMBL/GenBank/DDBJ whole genome shotgun (WGS) entry which is preliminary data.</text>
</comment>
<dbReference type="AlphaFoldDB" id="A0AAD7YV61"/>
<dbReference type="PANTHER" id="PTHR21411:SF0">
    <property type="entry name" value="REGULATORY PROTEIN ZESTE"/>
    <property type="match status" value="1"/>
</dbReference>
<sequence>MEDKKKRGSNYKPAEKDMLLELIKKYQNIIENKETNAHMILKKREAWDTVSEQYNAVAVSGSRTWQQLRHLYENLKQRSKKNIAKANRLHYYETTDSMRDVKTKASLDKKEIYRTGGGAYKSVLTEQDAQVLAMVAPQIQPLPNPYDDAAAYFGDTEPEVTNYTKNPFPSTSSSEVETIHIFDDKDITMANKNIAENNKPCTVTSINIADDQQAATIIIPQEKSMYPTSSSAGRLKRLKPTHTSVKQQYFRTKLRNAKLETKHLMNKSKMEMNLYKIKMQFWKLRLQKLKSK</sequence>
<evidence type="ECO:0000256" key="2">
    <source>
        <dbReference type="ARBA" id="ARBA00016807"/>
    </source>
</evidence>
<evidence type="ECO:0000313" key="7">
    <source>
        <dbReference type="EMBL" id="KAJ8728908.1"/>
    </source>
</evidence>
<reference evidence="7" key="1">
    <citation type="submission" date="2023-03" db="EMBL/GenBank/DDBJ databases">
        <title>Chromosome-level genomes of two armyworms, Mythimna separata and Mythimna loreyi, provide insights into the biosynthesis and reception of sex pheromones.</title>
        <authorList>
            <person name="Zhao H."/>
        </authorList>
    </citation>
    <scope>NUCLEOTIDE SEQUENCE</scope>
    <source>
        <strain evidence="7">BeijingLab</strain>
        <tissue evidence="7">Pupa</tissue>
    </source>
</reference>
<dbReference type="Pfam" id="PF13873">
    <property type="entry name" value="Myb_DNA-bind_5"/>
    <property type="match status" value="1"/>
</dbReference>
<keyword evidence="8" id="KW-1185">Reference proteome</keyword>
<keyword evidence="4" id="KW-0804">Transcription</keyword>
<dbReference type="PANTHER" id="PTHR21411">
    <property type="entry name" value="APONTIC"/>
    <property type="match status" value="1"/>
</dbReference>
<keyword evidence="3" id="KW-0805">Transcription regulation</keyword>
<accession>A0AAD7YV61</accession>
<organism evidence="7 8">
    <name type="scientific">Mythimna separata</name>
    <name type="common">Oriental armyworm</name>
    <name type="synonym">Pseudaletia separata</name>
    <dbReference type="NCBI Taxonomy" id="271217"/>
    <lineage>
        <taxon>Eukaryota</taxon>
        <taxon>Metazoa</taxon>
        <taxon>Ecdysozoa</taxon>
        <taxon>Arthropoda</taxon>
        <taxon>Hexapoda</taxon>
        <taxon>Insecta</taxon>
        <taxon>Pterygota</taxon>
        <taxon>Neoptera</taxon>
        <taxon>Endopterygota</taxon>
        <taxon>Lepidoptera</taxon>
        <taxon>Glossata</taxon>
        <taxon>Ditrysia</taxon>
        <taxon>Noctuoidea</taxon>
        <taxon>Noctuidae</taxon>
        <taxon>Noctuinae</taxon>
        <taxon>Hadenini</taxon>
        <taxon>Mythimna</taxon>
    </lineage>
</organism>
<dbReference type="InterPro" id="IPR028002">
    <property type="entry name" value="Myb_DNA-bind_5"/>
</dbReference>
<evidence type="ECO:0000259" key="6">
    <source>
        <dbReference type="Pfam" id="PF13873"/>
    </source>
</evidence>
<evidence type="ECO:0000313" key="8">
    <source>
        <dbReference type="Proteomes" id="UP001231518"/>
    </source>
</evidence>
<name>A0AAD7YV61_MYTSE</name>
<dbReference type="Proteomes" id="UP001231518">
    <property type="component" value="Chromosome 19"/>
</dbReference>
<feature type="domain" description="Myb/SANT-like DNA-binding" evidence="6">
    <location>
        <begin position="7"/>
        <end position="85"/>
    </location>
</feature>
<dbReference type="EMBL" id="JARGEI010000007">
    <property type="protein sequence ID" value="KAJ8728908.1"/>
    <property type="molecule type" value="Genomic_DNA"/>
</dbReference>
<evidence type="ECO:0000256" key="5">
    <source>
        <dbReference type="ARBA" id="ARBA00025466"/>
    </source>
</evidence>
<evidence type="ECO:0000256" key="3">
    <source>
        <dbReference type="ARBA" id="ARBA00023015"/>
    </source>
</evidence>
<proteinExistence type="predicted"/>
<gene>
    <name evidence="7" type="ORF">PYW07_006604</name>
</gene>
<evidence type="ECO:0000256" key="4">
    <source>
        <dbReference type="ARBA" id="ARBA00023163"/>
    </source>
</evidence>
<protein>
    <recommendedName>
        <fullName evidence="2">Regulatory protein zeste</fullName>
    </recommendedName>
</protein>
<comment type="function">
    <text evidence="5">Involved in transvection phenomena (= synapsis-dependent gene expression), where the synaptic pairing of chromosomes carrying genes with which zeste interacts influences the expression of these genes. Zeste binds to DNA and stimulates transcription from a nearby promoter.</text>
</comment>